<feature type="compositionally biased region" description="Polar residues" evidence="1">
    <location>
        <begin position="250"/>
        <end position="261"/>
    </location>
</feature>
<organism evidence="2 3">
    <name type="scientific">Dendrothele bispora (strain CBS 962.96)</name>
    <dbReference type="NCBI Taxonomy" id="1314807"/>
    <lineage>
        <taxon>Eukaryota</taxon>
        <taxon>Fungi</taxon>
        <taxon>Dikarya</taxon>
        <taxon>Basidiomycota</taxon>
        <taxon>Agaricomycotina</taxon>
        <taxon>Agaricomycetes</taxon>
        <taxon>Agaricomycetidae</taxon>
        <taxon>Agaricales</taxon>
        <taxon>Agaricales incertae sedis</taxon>
        <taxon>Dendrothele</taxon>
    </lineage>
</organism>
<feature type="region of interest" description="Disordered" evidence="1">
    <location>
        <begin position="230"/>
        <end position="261"/>
    </location>
</feature>
<proteinExistence type="predicted"/>
<reference evidence="2 3" key="1">
    <citation type="journal article" date="2019" name="Nat. Ecol. Evol.">
        <title>Megaphylogeny resolves global patterns of mushroom evolution.</title>
        <authorList>
            <person name="Varga T."/>
            <person name="Krizsan K."/>
            <person name="Foldi C."/>
            <person name="Dima B."/>
            <person name="Sanchez-Garcia M."/>
            <person name="Sanchez-Ramirez S."/>
            <person name="Szollosi G.J."/>
            <person name="Szarkandi J.G."/>
            <person name="Papp V."/>
            <person name="Albert L."/>
            <person name="Andreopoulos W."/>
            <person name="Angelini C."/>
            <person name="Antonin V."/>
            <person name="Barry K.W."/>
            <person name="Bougher N.L."/>
            <person name="Buchanan P."/>
            <person name="Buyck B."/>
            <person name="Bense V."/>
            <person name="Catcheside P."/>
            <person name="Chovatia M."/>
            <person name="Cooper J."/>
            <person name="Damon W."/>
            <person name="Desjardin D."/>
            <person name="Finy P."/>
            <person name="Geml J."/>
            <person name="Haridas S."/>
            <person name="Hughes K."/>
            <person name="Justo A."/>
            <person name="Karasinski D."/>
            <person name="Kautmanova I."/>
            <person name="Kiss B."/>
            <person name="Kocsube S."/>
            <person name="Kotiranta H."/>
            <person name="LaButti K.M."/>
            <person name="Lechner B.E."/>
            <person name="Liimatainen K."/>
            <person name="Lipzen A."/>
            <person name="Lukacs Z."/>
            <person name="Mihaltcheva S."/>
            <person name="Morgado L.N."/>
            <person name="Niskanen T."/>
            <person name="Noordeloos M.E."/>
            <person name="Ohm R.A."/>
            <person name="Ortiz-Santana B."/>
            <person name="Ovrebo C."/>
            <person name="Racz N."/>
            <person name="Riley R."/>
            <person name="Savchenko A."/>
            <person name="Shiryaev A."/>
            <person name="Soop K."/>
            <person name="Spirin V."/>
            <person name="Szebenyi C."/>
            <person name="Tomsovsky M."/>
            <person name="Tulloss R.E."/>
            <person name="Uehling J."/>
            <person name="Grigoriev I.V."/>
            <person name="Vagvolgyi C."/>
            <person name="Papp T."/>
            <person name="Martin F.M."/>
            <person name="Miettinen O."/>
            <person name="Hibbett D.S."/>
            <person name="Nagy L.G."/>
        </authorList>
    </citation>
    <scope>NUCLEOTIDE SEQUENCE [LARGE SCALE GENOMIC DNA]</scope>
    <source>
        <strain evidence="2 3">CBS 962.96</strain>
    </source>
</reference>
<keyword evidence="3" id="KW-1185">Reference proteome</keyword>
<sequence length="261" mass="28254">MSSSTLPIVLAAGQPKSMSNAMGNFAGKSKPALSLRIPTVDNSQPRVSLDLGSPFCGNDLAKTFHIHSPFSEQRLSLIPRPPGLYSTSYNDPDCDGSESETQQGLDQYIYIPSTSPFYNPPSPPRSLFPLDCLSMSCEALSEPGTFHIARSFHEELDRILPSMDEKALGFDVDCLEGVDEQLLSAPMEVFGDIFYNNMVQCPSSPVPLPITPSISVSSFDSDCKQLPIILDDGEAPDGNDSCSDSDESCHWSSCSEASQSR</sequence>
<accession>A0A4S8MW31</accession>
<gene>
    <name evidence="2" type="ORF">K435DRAFT_450467</name>
</gene>
<evidence type="ECO:0000313" key="3">
    <source>
        <dbReference type="Proteomes" id="UP000297245"/>
    </source>
</evidence>
<dbReference type="Proteomes" id="UP000297245">
    <property type="component" value="Unassembled WGS sequence"/>
</dbReference>
<name>A0A4S8MW31_DENBC</name>
<evidence type="ECO:0000256" key="1">
    <source>
        <dbReference type="SAM" id="MobiDB-lite"/>
    </source>
</evidence>
<protein>
    <submittedName>
        <fullName evidence="2">Uncharacterized protein</fullName>
    </submittedName>
</protein>
<dbReference type="OrthoDB" id="3055957at2759"/>
<dbReference type="AlphaFoldDB" id="A0A4S8MW31"/>
<dbReference type="EMBL" id="ML179041">
    <property type="protein sequence ID" value="THV06654.1"/>
    <property type="molecule type" value="Genomic_DNA"/>
</dbReference>
<evidence type="ECO:0000313" key="2">
    <source>
        <dbReference type="EMBL" id="THV06654.1"/>
    </source>
</evidence>